<dbReference type="SUPFAM" id="SSF53448">
    <property type="entry name" value="Nucleotide-diphospho-sugar transferases"/>
    <property type="match status" value="1"/>
</dbReference>
<gene>
    <name evidence="2" type="ORF">A2373_00405</name>
</gene>
<feature type="domain" description="Glycosyltransferase 2-like" evidence="1">
    <location>
        <begin position="6"/>
        <end position="173"/>
    </location>
</feature>
<dbReference type="CDD" id="cd04179">
    <property type="entry name" value="DPM_DPG-synthase_like"/>
    <property type="match status" value="1"/>
</dbReference>
<name>A0A1F6NJU0_9BACT</name>
<sequence length="244" mass="27223">MQKEISVIVPIHNDADVISGTIDSILDFFNKENLDGELIVVNDGGTKEGVEIVENKIKNGSNVIFISRNINKGKGYSVKEGIEKSTGEVTIFTDADLPYGTESIKKIYEKIFGNEFDFVLANRNLSGKQGMKQATMVRKIAHAVYSLFAGSLMLNFSDVSAGLKGMNRKVVEAVMPKITINRFAFDIELILLVKKFGFRIGEIPVVLQQIGKSKNLSVIFDSPQMIFDVLKIVLRNWFGFYKDL</sequence>
<dbReference type="InterPro" id="IPR001173">
    <property type="entry name" value="Glyco_trans_2-like"/>
</dbReference>
<dbReference type="PANTHER" id="PTHR10859:SF91">
    <property type="entry name" value="DOLICHYL-PHOSPHATE BETA-GLUCOSYLTRANSFERASE"/>
    <property type="match status" value="1"/>
</dbReference>
<organism evidence="2 3">
    <name type="scientific">Candidatus Magasanikbacteria bacterium RIFOXYB1_FULL_40_15</name>
    <dbReference type="NCBI Taxonomy" id="1798697"/>
    <lineage>
        <taxon>Bacteria</taxon>
        <taxon>Candidatus Magasanikiibacteriota</taxon>
    </lineage>
</organism>
<dbReference type="Pfam" id="PF00535">
    <property type="entry name" value="Glycos_transf_2"/>
    <property type="match status" value="1"/>
</dbReference>
<dbReference type="STRING" id="1798697.A2373_00405"/>
<dbReference type="AlphaFoldDB" id="A0A1F6NJU0"/>
<dbReference type="Proteomes" id="UP000176300">
    <property type="component" value="Unassembled WGS sequence"/>
</dbReference>
<dbReference type="InterPro" id="IPR029044">
    <property type="entry name" value="Nucleotide-diphossugar_trans"/>
</dbReference>
<dbReference type="PANTHER" id="PTHR10859">
    <property type="entry name" value="GLYCOSYL TRANSFERASE"/>
    <property type="match status" value="1"/>
</dbReference>
<comment type="caution">
    <text evidence="2">The sequence shown here is derived from an EMBL/GenBank/DDBJ whole genome shotgun (WGS) entry which is preliminary data.</text>
</comment>
<dbReference type="EMBL" id="MFQS01000002">
    <property type="protein sequence ID" value="OGH84105.1"/>
    <property type="molecule type" value="Genomic_DNA"/>
</dbReference>
<evidence type="ECO:0000313" key="2">
    <source>
        <dbReference type="EMBL" id="OGH84105.1"/>
    </source>
</evidence>
<dbReference type="GO" id="GO:0006487">
    <property type="term" value="P:protein N-linked glycosylation"/>
    <property type="evidence" value="ECO:0007669"/>
    <property type="project" value="TreeGrafter"/>
</dbReference>
<accession>A0A1F6NJU0</accession>
<dbReference type="Gene3D" id="3.90.550.10">
    <property type="entry name" value="Spore Coat Polysaccharide Biosynthesis Protein SpsA, Chain A"/>
    <property type="match status" value="1"/>
</dbReference>
<proteinExistence type="predicted"/>
<reference evidence="2 3" key="1">
    <citation type="journal article" date="2016" name="Nat. Commun.">
        <title>Thousands of microbial genomes shed light on interconnected biogeochemical processes in an aquifer system.</title>
        <authorList>
            <person name="Anantharaman K."/>
            <person name="Brown C.T."/>
            <person name="Hug L.A."/>
            <person name="Sharon I."/>
            <person name="Castelle C.J."/>
            <person name="Probst A.J."/>
            <person name="Thomas B.C."/>
            <person name="Singh A."/>
            <person name="Wilkins M.J."/>
            <person name="Karaoz U."/>
            <person name="Brodie E.L."/>
            <person name="Williams K.H."/>
            <person name="Hubbard S.S."/>
            <person name="Banfield J.F."/>
        </authorList>
    </citation>
    <scope>NUCLEOTIDE SEQUENCE [LARGE SCALE GENOMIC DNA]</scope>
</reference>
<protein>
    <recommendedName>
        <fullName evidence="1">Glycosyltransferase 2-like domain-containing protein</fullName>
    </recommendedName>
</protein>
<evidence type="ECO:0000259" key="1">
    <source>
        <dbReference type="Pfam" id="PF00535"/>
    </source>
</evidence>
<evidence type="ECO:0000313" key="3">
    <source>
        <dbReference type="Proteomes" id="UP000176300"/>
    </source>
</evidence>